<feature type="compositionally biased region" description="Basic residues" evidence="2">
    <location>
        <begin position="144"/>
        <end position="153"/>
    </location>
</feature>
<comment type="caution">
    <text evidence="4">The sequence shown here is derived from an EMBL/GenBank/DDBJ whole genome shotgun (WGS) entry which is preliminary data.</text>
</comment>
<evidence type="ECO:0000313" key="4">
    <source>
        <dbReference type="EMBL" id="RCW43679.1"/>
    </source>
</evidence>
<sequence>MSRVIMVGIDGSVDSTTALRWAVGHAAALRAVVRAVHVSTPPGYGLLRRRPRGPEANQVHDAANAETILSEAPLRVDGESVVVEHRKVEGRPGPALVDLGRDADLLVIGATGKQQDTIFPESSLGSTTRYVVRHAACPVAVVRHSHMHSAPHRSKPEPADAVPVPDTGRGHRDTHAAGKDHQLRQSISARPLQKLPSMYS</sequence>
<dbReference type="RefSeq" id="WP_158546691.1">
    <property type="nucleotide sequence ID" value="NZ_QPJC01000006.1"/>
</dbReference>
<dbReference type="SUPFAM" id="SSF52402">
    <property type="entry name" value="Adenine nucleotide alpha hydrolases-like"/>
    <property type="match status" value="1"/>
</dbReference>
<comment type="similarity">
    <text evidence="1">Belongs to the universal stress protein A family.</text>
</comment>
<dbReference type="EMBL" id="QPJC01000006">
    <property type="protein sequence ID" value="RCW43679.1"/>
    <property type="molecule type" value="Genomic_DNA"/>
</dbReference>
<dbReference type="InterPro" id="IPR006015">
    <property type="entry name" value="Universal_stress_UspA"/>
</dbReference>
<dbReference type="Proteomes" id="UP000253495">
    <property type="component" value="Unassembled WGS sequence"/>
</dbReference>
<gene>
    <name evidence="4" type="ORF">DFQ14_106157</name>
</gene>
<protein>
    <submittedName>
        <fullName evidence="4">Nucleotide-binding universal stress UspA family protein</fullName>
    </submittedName>
</protein>
<dbReference type="AlphaFoldDB" id="A0A368VPM3"/>
<dbReference type="PANTHER" id="PTHR46268">
    <property type="entry name" value="STRESS RESPONSE PROTEIN NHAX"/>
    <property type="match status" value="1"/>
</dbReference>
<keyword evidence="5" id="KW-1185">Reference proteome</keyword>
<accession>A0A368VPM3</accession>
<evidence type="ECO:0000259" key="3">
    <source>
        <dbReference type="Pfam" id="PF00582"/>
    </source>
</evidence>
<evidence type="ECO:0000256" key="2">
    <source>
        <dbReference type="SAM" id="MobiDB-lite"/>
    </source>
</evidence>
<feature type="region of interest" description="Disordered" evidence="2">
    <location>
        <begin position="144"/>
        <end position="200"/>
    </location>
</feature>
<dbReference type="PANTHER" id="PTHR46268:SF6">
    <property type="entry name" value="UNIVERSAL STRESS PROTEIN UP12"/>
    <property type="match status" value="1"/>
</dbReference>
<dbReference type="PRINTS" id="PR01438">
    <property type="entry name" value="UNVRSLSTRESS"/>
</dbReference>
<feature type="compositionally biased region" description="Basic and acidic residues" evidence="2">
    <location>
        <begin position="168"/>
        <end position="183"/>
    </location>
</feature>
<feature type="domain" description="UspA" evidence="3">
    <location>
        <begin position="1"/>
        <end position="143"/>
    </location>
</feature>
<evidence type="ECO:0000256" key="1">
    <source>
        <dbReference type="ARBA" id="ARBA00008791"/>
    </source>
</evidence>
<dbReference type="InterPro" id="IPR014729">
    <property type="entry name" value="Rossmann-like_a/b/a_fold"/>
</dbReference>
<organism evidence="4 5">
    <name type="scientific">Halopolyspora algeriensis</name>
    <dbReference type="NCBI Taxonomy" id="1500506"/>
    <lineage>
        <taxon>Bacteria</taxon>
        <taxon>Bacillati</taxon>
        <taxon>Actinomycetota</taxon>
        <taxon>Actinomycetes</taxon>
        <taxon>Actinomycetes incertae sedis</taxon>
        <taxon>Halopolyspora</taxon>
    </lineage>
</organism>
<evidence type="ECO:0000313" key="5">
    <source>
        <dbReference type="Proteomes" id="UP000253495"/>
    </source>
</evidence>
<reference evidence="4 5" key="1">
    <citation type="submission" date="2018-07" db="EMBL/GenBank/DDBJ databases">
        <title>Genomic Encyclopedia of Type Strains, Phase III (KMG-III): the genomes of soil and plant-associated and newly described type strains.</title>
        <authorList>
            <person name="Whitman W."/>
        </authorList>
    </citation>
    <scope>NUCLEOTIDE SEQUENCE [LARGE SCALE GENOMIC DNA]</scope>
    <source>
        <strain evidence="4 5">CECT 8575</strain>
    </source>
</reference>
<dbReference type="Gene3D" id="3.40.50.620">
    <property type="entry name" value="HUPs"/>
    <property type="match status" value="1"/>
</dbReference>
<dbReference type="Pfam" id="PF00582">
    <property type="entry name" value="Usp"/>
    <property type="match status" value="1"/>
</dbReference>
<dbReference type="InterPro" id="IPR006016">
    <property type="entry name" value="UspA"/>
</dbReference>
<proteinExistence type="inferred from homology"/>
<dbReference type="CDD" id="cd00293">
    <property type="entry name" value="USP-like"/>
    <property type="match status" value="1"/>
</dbReference>
<name>A0A368VPM3_9ACTN</name>